<evidence type="ECO:0000256" key="2">
    <source>
        <dbReference type="SAM" id="Phobius"/>
    </source>
</evidence>
<dbReference type="AlphaFoldDB" id="A0A098VS09"/>
<dbReference type="GeneID" id="25259305"/>
<keyword evidence="2" id="KW-0812">Transmembrane</keyword>
<dbReference type="HOGENOM" id="CLU_776299_0_0_1"/>
<keyword evidence="4" id="KW-1185">Reference proteome</keyword>
<gene>
    <name evidence="3" type="ORF">DI09_26p280</name>
</gene>
<evidence type="ECO:0000256" key="1">
    <source>
        <dbReference type="SAM" id="MobiDB-lite"/>
    </source>
</evidence>
<sequence length="357" mass="39255">MSDSKRCLTSHNCPITDHCDMQSKKCVRNSKPGSPCKRFVRAHTCGDGMRCNSISSRCVSDKEPMWLLSMLGFASYNGYGSSGCGRGDLKASSEALLNGCHSMSCHSSLDCAANEFCGIFVDENGKELPFNPSPQSDGEYLSVVAVGNEATERRYSMVNGFCIPRRSLNQYCTSSAMCAEGLGCDLESSLKCRIHCYSQQDCSSSSLLEAFPGIFNASNRQFLTNGQCLPLDGSFENPGFCAGFIKSSDLMHSNSNLSATSPLSDNIHGKYFLNLHPYYILFGSLFILAIVVLSSIWCCGNNREASRIEKIRRQQKRFVRLARSGAAPSSNLFTSPFRDDQYQPPSASYPWNNPSRN</sequence>
<evidence type="ECO:0000313" key="3">
    <source>
        <dbReference type="EMBL" id="KGG51828.1"/>
    </source>
</evidence>
<organism evidence="3 4">
    <name type="scientific">Mitosporidium daphniae</name>
    <dbReference type="NCBI Taxonomy" id="1485682"/>
    <lineage>
        <taxon>Eukaryota</taxon>
        <taxon>Fungi</taxon>
        <taxon>Fungi incertae sedis</taxon>
        <taxon>Microsporidia</taxon>
        <taxon>Mitosporidium</taxon>
    </lineage>
</organism>
<dbReference type="RefSeq" id="XP_013238255.1">
    <property type="nucleotide sequence ID" value="XM_013382801.1"/>
</dbReference>
<keyword evidence="2" id="KW-0472">Membrane</keyword>
<keyword evidence="2" id="KW-1133">Transmembrane helix</keyword>
<protein>
    <submittedName>
        <fullName evidence="3">Uncharacterized protein</fullName>
    </submittedName>
</protein>
<name>A0A098VS09_9MICR</name>
<proteinExistence type="predicted"/>
<evidence type="ECO:0000313" key="4">
    <source>
        <dbReference type="Proteomes" id="UP000029725"/>
    </source>
</evidence>
<feature type="compositionally biased region" description="Polar residues" evidence="1">
    <location>
        <begin position="343"/>
        <end position="357"/>
    </location>
</feature>
<feature type="region of interest" description="Disordered" evidence="1">
    <location>
        <begin position="326"/>
        <end position="357"/>
    </location>
</feature>
<accession>A0A098VS09</accession>
<dbReference type="EMBL" id="JMKJ01000188">
    <property type="protein sequence ID" value="KGG51828.1"/>
    <property type="molecule type" value="Genomic_DNA"/>
</dbReference>
<feature type="transmembrane region" description="Helical" evidence="2">
    <location>
        <begin position="278"/>
        <end position="300"/>
    </location>
</feature>
<reference evidence="3 4" key="1">
    <citation type="submission" date="2014-04" db="EMBL/GenBank/DDBJ databases">
        <title>A new species of microsporidia sheds light on the evolution of extreme parasitism.</title>
        <authorList>
            <person name="Haag K.L."/>
            <person name="James T.Y."/>
            <person name="Larsson R."/>
            <person name="Schaer T.M."/>
            <person name="Refardt D."/>
            <person name="Pombert J.-F."/>
            <person name="Ebert D."/>
        </authorList>
    </citation>
    <scope>NUCLEOTIDE SEQUENCE [LARGE SCALE GENOMIC DNA]</scope>
    <source>
        <strain evidence="3 4">UGP3</strain>
        <tissue evidence="3">Spores</tissue>
    </source>
</reference>
<dbReference type="VEuPathDB" id="MicrosporidiaDB:DI09_26p280"/>
<comment type="caution">
    <text evidence="3">The sequence shown here is derived from an EMBL/GenBank/DDBJ whole genome shotgun (WGS) entry which is preliminary data.</text>
</comment>
<dbReference type="Proteomes" id="UP000029725">
    <property type="component" value="Unassembled WGS sequence"/>
</dbReference>